<dbReference type="NCBIfam" id="TIGR04416">
    <property type="entry name" value="group_II_RT_mat"/>
    <property type="match status" value="1"/>
</dbReference>
<evidence type="ECO:0000313" key="2">
    <source>
        <dbReference type="EMBL" id="QNO41752.1"/>
    </source>
</evidence>
<feature type="domain" description="Reverse transcriptase" evidence="1">
    <location>
        <begin position="101"/>
        <end position="341"/>
    </location>
</feature>
<sequence length="509" mass="59118">MNVSSSNTPLKGERLTDIRPKLKWTNINWEKVEKHVNRLQIRITKAVKQGKWYLVKRLQYLLTHSFYAKLLAVRRVTQNKGKRTVGIDGAKWITPNSRMNAALKLSDKKYKAKPLRRVYIPKPGTTKKRPLSIPTMYDRALQALHALALQPIAETTADPRSFGFRKYRSAQDACQYAFTCLSRKSSAQWVLEGDIKGCFDNISHEWLLDNVPMDKSILTQFLKAGFVYNRHLNPTKAGTPQGGIISPILANMTLDGMEMAIASRYHVGKNGVIDKTRFNPEKVHFVRYADDFVVTATSKETAEDIAEVIKEFLKERGLELSDEKTHITHIDCGFDFLGWNLRKYKGKLLIKPSKKSIVKVTKKISDVIKRAKAWKQENLINALNPIIVGWSNYHRSVVSTEVFSNLDRVIWDMLWRWAKRRHPEKNSKTWVANRYWHTIGTRNWVFSTKKNRLRLFSDMKIVRHIGLKLDKNPYLDSEYFKLRKLRQKALKLSGWYKTRWDKLKDGLCA</sequence>
<dbReference type="InterPro" id="IPR051083">
    <property type="entry name" value="GrpII_Intron_Splice-Mob/Def"/>
</dbReference>
<dbReference type="InterPro" id="IPR025960">
    <property type="entry name" value="RVT_N"/>
</dbReference>
<dbReference type="InterPro" id="IPR043502">
    <property type="entry name" value="DNA/RNA_pol_sf"/>
</dbReference>
<dbReference type="Pfam" id="PF08388">
    <property type="entry name" value="GIIM"/>
    <property type="match status" value="1"/>
</dbReference>
<dbReference type="PANTHER" id="PTHR34047:SF8">
    <property type="entry name" value="PROTEIN YKFC"/>
    <property type="match status" value="1"/>
</dbReference>
<dbReference type="EMBL" id="MT630667">
    <property type="protein sequence ID" value="QNO41752.1"/>
    <property type="molecule type" value="Genomic_DNA"/>
</dbReference>
<dbReference type="PANTHER" id="PTHR34047">
    <property type="entry name" value="NUCLEAR INTRON MATURASE 1, MITOCHONDRIAL-RELATED"/>
    <property type="match status" value="1"/>
</dbReference>
<dbReference type="InterPro" id="IPR013597">
    <property type="entry name" value="Mat_intron_G2"/>
</dbReference>
<evidence type="ECO:0000259" key="1">
    <source>
        <dbReference type="PROSITE" id="PS50878"/>
    </source>
</evidence>
<gene>
    <name evidence="2" type="ORF">JOGJOBCI_00004</name>
    <name evidence="3" type="ORF">KCDDHDNA_00004</name>
</gene>
<name>A0A7G9YJX5_9EURY</name>
<dbReference type="AlphaFoldDB" id="A0A7G9YJX5"/>
<dbReference type="PROSITE" id="PS50878">
    <property type="entry name" value="RT_POL"/>
    <property type="match status" value="1"/>
</dbReference>
<dbReference type="InterPro" id="IPR000477">
    <property type="entry name" value="RT_dom"/>
</dbReference>
<dbReference type="SUPFAM" id="SSF56672">
    <property type="entry name" value="DNA/RNA polymerases"/>
    <property type="match status" value="1"/>
</dbReference>
<proteinExistence type="predicted"/>
<dbReference type="Pfam" id="PF00078">
    <property type="entry name" value="RVT_1"/>
    <property type="match status" value="1"/>
</dbReference>
<dbReference type="InterPro" id="IPR030931">
    <property type="entry name" value="Group_II_RT_mat"/>
</dbReference>
<dbReference type="EMBL" id="MT631324">
    <property type="protein sequence ID" value="QNO48309.1"/>
    <property type="molecule type" value="Genomic_DNA"/>
</dbReference>
<dbReference type="Pfam" id="PF13655">
    <property type="entry name" value="RVT_N"/>
    <property type="match status" value="1"/>
</dbReference>
<dbReference type="CDD" id="cd01651">
    <property type="entry name" value="RT_G2_intron"/>
    <property type="match status" value="1"/>
</dbReference>
<evidence type="ECO:0000313" key="3">
    <source>
        <dbReference type="EMBL" id="QNO48309.1"/>
    </source>
</evidence>
<accession>A0A7G9YJX5</accession>
<organism evidence="3">
    <name type="scientific">Candidatus Methanogaster sp. ANME-2c ERB4</name>
    <dbReference type="NCBI Taxonomy" id="2759911"/>
    <lineage>
        <taxon>Archaea</taxon>
        <taxon>Methanobacteriati</taxon>
        <taxon>Methanobacteriota</taxon>
        <taxon>Stenosarchaea group</taxon>
        <taxon>Methanomicrobia</taxon>
        <taxon>Methanosarcinales</taxon>
        <taxon>ANME-2 cluster</taxon>
        <taxon>Candidatus Methanogasteraceae</taxon>
        <taxon>Candidatus Methanogaster</taxon>
    </lineage>
</organism>
<reference evidence="3" key="1">
    <citation type="submission" date="2020-06" db="EMBL/GenBank/DDBJ databases">
        <title>Unique genomic features of the anaerobic methanotrophic archaea.</title>
        <authorList>
            <person name="Chadwick G.L."/>
            <person name="Skennerton C.T."/>
            <person name="Laso-Perez R."/>
            <person name="Leu A.O."/>
            <person name="Speth D.R."/>
            <person name="Yu H."/>
            <person name="Morgan-Lang C."/>
            <person name="Hatzenpichler R."/>
            <person name="Goudeau D."/>
            <person name="Malmstrom R."/>
            <person name="Brazelton W.J."/>
            <person name="Woyke T."/>
            <person name="Hallam S.J."/>
            <person name="Tyson G.W."/>
            <person name="Wegener G."/>
            <person name="Boetius A."/>
            <person name="Orphan V."/>
        </authorList>
    </citation>
    <scope>NUCLEOTIDE SEQUENCE</scope>
</reference>
<protein>
    <recommendedName>
        <fullName evidence="1">Reverse transcriptase domain-containing protein</fullName>
    </recommendedName>
</protein>